<feature type="region of interest" description="Disordered" evidence="3">
    <location>
        <begin position="67"/>
        <end position="90"/>
    </location>
</feature>
<evidence type="ECO:0000259" key="4">
    <source>
        <dbReference type="Pfam" id="PF16925"/>
    </source>
</evidence>
<evidence type="ECO:0000256" key="3">
    <source>
        <dbReference type="SAM" id="MobiDB-lite"/>
    </source>
</evidence>
<dbReference type="Pfam" id="PF16925">
    <property type="entry name" value="TetR_C_13"/>
    <property type="match status" value="1"/>
</dbReference>
<accession>A0ABW7W8Y7</accession>
<keyword evidence="1" id="KW-0805">Transcription regulation</keyword>
<feature type="domain" description="Tetracyclin repressor-like C-terminal" evidence="4">
    <location>
        <begin position="6"/>
        <end position="69"/>
    </location>
</feature>
<comment type="caution">
    <text evidence="5">The sequence shown here is derived from an EMBL/GenBank/DDBJ whole genome shotgun (WGS) entry which is preliminary data.</text>
</comment>
<dbReference type="RefSeq" id="WP_396953494.1">
    <property type="nucleotide sequence ID" value="NZ_JBIRXV010000001.1"/>
</dbReference>
<dbReference type="SUPFAM" id="SSF48498">
    <property type="entry name" value="Tetracyclin repressor-like, C-terminal domain"/>
    <property type="match status" value="1"/>
</dbReference>
<dbReference type="InterPro" id="IPR036271">
    <property type="entry name" value="Tet_transcr_reg_TetR-rel_C_sf"/>
</dbReference>
<dbReference type="EMBL" id="JBIRXV010000001">
    <property type="protein sequence ID" value="MFI2319446.1"/>
    <property type="molecule type" value="Genomic_DNA"/>
</dbReference>
<keyword evidence="2" id="KW-0804">Transcription</keyword>
<evidence type="ECO:0000313" key="5">
    <source>
        <dbReference type="EMBL" id="MFI2319446.1"/>
    </source>
</evidence>
<evidence type="ECO:0000313" key="6">
    <source>
        <dbReference type="Proteomes" id="UP001611450"/>
    </source>
</evidence>
<sequence>MTMTAQPAVEQAVRHHMGELADVLAEVITQGRRTGELRADLDPQAAAWAVLSFLAGHRFRAAVLPDRATTRNPYRPPDTARTTRRRRQQSLIPACPAVSIGARRCGRGWPRVLRHHRAGRCFAP</sequence>
<name>A0ABW7W8Y7_9NOCA</name>
<dbReference type="InterPro" id="IPR011075">
    <property type="entry name" value="TetR_C"/>
</dbReference>
<dbReference type="Gene3D" id="1.10.357.10">
    <property type="entry name" value="Tetracycline Repressor, domain 2"/>
    <property type="match status" value="1"/>
</dbReference>
<keyword evidence="6" id="KW-1185">Reference proteome</keyword>
<protein>
    <submittedName>
        <fullName evidence="5">TetR family transcriptional regulator C-terminal domain-containing protein</fullName>
    </submittedName>
</protein>
<evidence type="ECO:0000256" key="1">
    <source>
        <dbReference type="ARBA" id="ARBA00023015"/>
    </source>
</evidence>
<organism evidence="5 6">
    <name type="scientific">Nocardia beijingensis</name>
    <dbReference type="NCBI Taxonomy" id="95162"/>
    <lineage>
        <taxon>Bacteria</taxon>
        <taxon>Bacillati</taxon>
        <taxon>Actinomycetota</taxon>
        <taxon>Actinomycetes</taxon>
        <taxon>Mycobacteriales</taxon>
        <taxon>Nocardiaceae</taxon>
        <taxon>Nocardia</taxon>
    </lineage>
</organism>
<proteinExistence type="predicted"/>
<evidence type="ECO:0000256" key="2">
    <source>
        <dbReference type="ARBA" id="ARBA00023163"/>
    </source>
</evidence>
<reference evidence="5 6" key="1">
    <citation type="submission" date="2024-10" db="EMBL/GenBank/DDBJ databases">
        <title>The Natural Products Discovery Center: Release of the First 8490 Sequenced Strains for Exploring Actinobacteria Biosynthetic Diversity.</title>
        <authorList>
            <person name="Kalkreuter E."/>
            <person name="Kautsar S.A."/>
            <person name="Yang D."/>
            <person name="Bader C.D."/>
            <person name="Teijaro C.N."/>
            <person name="Fluegel L."/>
            <person name="Davis C.M."/>
            <person name="Simpson J.R."/>
            <person name="Lauterbach L."/>
            <person name="Steele A.D."/>
            <person name="Gui C."/>
            <person name="Meng S."/>
            <person name="Li G."/>
            <person name="Viehrig K."/>
            <person name="Ye F."/>
            <person name="Su P."/>
            <person name="Kiefer A.F."/>
            <person name="Nichols A."/>
            <person name="Cepeda A.J."/>
            <person name="Yan W."/>
            <person name="Fan B."/>
            <person name="Jiang Y."/>
            <person name="Adhikari A."/>
            <person name="Zheng C.-J."/>
            <person name="Schuster L."/>
            <person name="Cowan T.M."/>
            <person name="Smanski M.J."/>
            <person name="Chevrette M.G."/>
            <person name="De Carvalho L.P.S."/>
            <person name="Shen B."/>
        </authorList>
    </citation>
    <scope>NUCLEOTIDE SEQUENCE [LARGE SCALE GENOMIC DNA]</scope>
    <source>
        <strain evidence="5 6">NPDC019626</strain>
    </source>
</reference>
<dbReference type="Proteomes" id="UP001611450">
    <property type="component" value="Unassembled WGS sequence"/>
</dbReference>
<gene>
    <name evidence="5" type="ORF">ACH47G_03080</name>
</gene>